<gene>
    <name evidence="4" type="ORF">B0T20DRAFT_451996</name>
</gene>
<dbReference type="SUPFAM" id="SSF57701">
    <property type="entry name" value="Zn2/Cys6 DNA-binding domain"/>
    <property type="match status" value="2"/>
</dbReference>
<dbReference type="Pfam" id="PF00172">
    <property type="entry name" value="Zn_clus"/>
    <property type="match status" value="1"/>
</dbReference>
<feature type="compositionally biased region" description="Low complexity" evidence="2">
    <location>
        <begin position="137"/>
        <end position="150"/>
    </location>
</feature>
<dbReference type="GO" id="GO:0008270">
    <property type="term" value="F:zinc ion binding"/>
    <property type="evidence" value="ECO:0007669"/>
    <property type="project" value="InterPro"/>
</dbReference>
<protein>
    <recommendedName>
        <fullName evidence="3">Zn(2)-C6 fungal-type domain-containing protein</fullName>
    </recommendedName>
</protein>
<sequence length="297" mass="30598">MDTSAHQGLAMSGVIQDKQSLNLEAAAKGHAANADTGKHPDMASTQRGPVASIFRPHPNISKANTGKPPAHHGSVKSLSSLGITGSTPMEAATVRLFNFLVTSGDFQRLLMAPSGSATIEDMLASVGCKTFGPTNSASGAGATDNDNGDGNDNGGNSGDGAASSANHTTAADTSSATNTNTGTPRRRRAAGGGGGGGTPRKPGGTPRKKPISRADIEKRGSCERCKKSKAKCEPHFECIRCAKNGKECSLKETMAQDTGRRVGACQSCRKAKIACKKVEACIRCHKAEQTCSWATEA</sequence>
<organism evidence="4 5">
    <name type="scientific">Sordaria brevicollis</name>
    <dbReference type="NCBI Taxonomy" id="83679"/>
    <lineage>
        <taxon>Eukaryota</taxon>
        <taxon>Fungi</taxon>
        <taxon>Dikarya</taxon>
        <taxon>Ascomycota</taxon>
        <taxon>Pezizomycotina</taxon>
        <taxon>Sordariomycetes</taxon>
        <taxon>Sordariomycetidae</taxon>
        <taxon>Sordariales</taxon>
        <taxon>Sordariaceae</taxon>
        <taxon>Sordaria</taxon>
    </lineage>
</organism>
<dbReference type="EMBL" id="JAUTDP010000004">
    <property type="protein sequence ID" value="KAK3399826.1"/>
    <property type="molecule type" value="Genomic_DNA"/>
</dbReference>
<evidence type="ECO:0000259" key="3">
    <source>
        <dbReference type="PROSITE" id="PS50048"/>
    </source>
</evidence>
<dbReference type="PROSITE" id="PS50048">
    <property type="entry name" value="ZN2_CY6_FUNGAL_2"/>
    <property type="match status" value="1"/>
</dbReference>
<evidence type="ECO:0000256" key="2">
    <source>
        <dbReference type="SAM" id="MobiDB-lite"/>
    </source>
</evidence>
<comment type="caution">
    <text evidence="4">The sequence shown here is derived from an EMBL/GenBank/DDBJ whole genome shotgun (WGS) entry which is preliminary data.</text>
</comment>
<dbReference type="InterPro" id="IPR036864">
    <property type="entry name" value="Zn2-C6_fun-type_DNA-bd_sf"/>
</dbReference>
<feature type="compositionally biased region" description="Low complexity" evidence="2">
    <location>
        <begin position="159"/>
        <end position="183"/>
    </location>
</feature>
<evidence type="ECO:0000313" key="4">
    <source>
        <dbReference type="EMBL" id="KAK3399826.1"/>
    </source>
</evidence>
<feature type="region of interest" description="Disordered" evidence="2">
    <location>
        <begin position="26"/>
        <end position="46"/>
    </location>
</feature>
<reference evidence="4" key="2">
    <citation type="submission" date="2023-07" db="EMBL/GenBank/DDBJ databases">
        <authorList>
            <consortium name="Lawrence Berkeley National Laboratory"/>
            <person name="Haridas S."/>
            <person name="Hensen N."/>
            <person name="Bonometti L."/>
            <person name="Westerberg I."/>
            <person name="Brannstrom I.O."/>
            <person name="Guillou S."/>
            <person name="Cros-Aarteil S."/>
            <person name="Calhoun S."/>
            <person name="Kuo A."/>
            <person name="Mondo S."/>
            <person name="Pangilinan J."/>
            <person name="Riley R."/>
            <person name="LaButti K."/>
            <person name="Andreopoulos B."/>
            <person name="Lipzen A."/>
            <person name="Chen C."/>
            <person name="Yanf M."/>
            <person name="Daum C."/>
            <person name="Ng V."/>
            <person name="Clum A."/>
            <person name="Steindorff A."/>
            <person name="Ohm R."/>
            <person name="Martin F."/>
            <person name="Silar P."/>
            <person name="Natvig D."/>
            <person name="Lalanne C."/>
            <person name="Gautier V."/>
            <person name="Ament-velasquez S.L."/>
            <person name="Kruys A."/>
            <person name="Hutchinson M.I."/>
            <person name="Powell A.J."/>
            <person name="Barry K."/>
            <person name="Miller A.N."/>
            <person name="Grigoriev I.V."/>
            <person name="Debuchy R."/>
            <person name="Gladieux P."/>
            <person name="Thoren M.H."/>
            <person name="Johannesson H."/>
        </authorList>
    </citation>
    <scope>NUCLEOTIDE SEQUENCE</scope>
    <source>
        <strain evidence="4">FGSC 1904</strain>
    </source>
</reference>
<feature type="domain" description="Zn(2)-C6 fungal-type" evidence="3">
    <location>
        <begin position="221"/>
        <end position="250"/>
    </location>
</feature>
<evidence type="ECO:0000256" key="1">
    <source>
        <dbReference type="ARBA" id="ARBA00023242"/>
    </source>
</evidence>
<dbReference type="GO" id="GO:0000981">
    <property type="term" value="F:DNA-binding transcription factor activity, RNA polymerase II-specific"/>
    <property type="evidence" value="ECO:0007669"/>
    <property type="project" value="InterPro"/>
</dbReference>
<dbReference type="Proteomes" id="UP001281003">
    <property type="component" value="Unassembled WGS sequence"/>
</dbReference>
<accession>A0AAE0PGZ4</accession>
<dbReference type="AlphaFoldDB" id="A0AAE0PGZ4"/>
<evidence type="ECO:0000313" key="5">
    <source>
        <dbReference type="Proteomes" id="UP001281003"/>
    </source>
</evidence>
<keyword evidence="1" id="KW-0539">Nucleus</keyword>
<feature type="region of interest" description="Disordered" evidence="2">
    <location>
        <begin position="137"/>
        <end position="213"/>
    </location>
</feature>
<reference evidence="4" key="1">
    <citation type="journal article" date="2023" name="Mol. Phylogenet. Evol.">
        <title>Genome-scale phylogeny and comparative genomics of the fungal order Sordariales.</title>
        <authorList>
            <person name="Hensen N."/>
            <person name="Bonometti L."/>
            <person name="Westerberg I."/>
            <person name="Brannstrom I.O."/>
            <person name="Guillou S."/>
            <person name="Cros-Aarteil S."/>
            <person name="Calhoun S."/>
            <person name="Haridas S."/>
            <person name="Kuo A."/>
            <person name="Mondo S."/>
            <person name="Pangilinan J."/>
            <person name="Riley R."/>
            <person name="LaButti K."/>
            <person name="Andreopoulos B."/>
            <person name="Lipzen A."/>
            <person name="Chen C."/>
            <person name="Yan M."/>
            <person name="Daum C."/>
            <person name="Ng V."/>
            <person name="Clum A."/>
            <person name="Steindorff A."/>
            <person name="Ohm R.A."/>
            <person name="Martin F."/>
            <person name="Silar P."/>
            <person name="Natvig D.O."/>
            <person name="Lalanne C."/>
            <person name="Gautier V."/>
            <person name="Ament-Velasquez S.L."/>
            <person name="Kruys A."/>
            <person name="Hutchinson M.I."/>
            <person name="Powell A.J."/>
            <person name="Barry K."/>
            <person name="Miller A.N."/>
            <person name="Grigoriev I.V."/>
            <person name="Debuchy R."/>
            <person name="Gladieux P."/>
            <person name="Hiltunen Thoren M."/>
            <person name="Johannesson H."/>
        </authorList>
    </citation>
    <scope>NUCLEOTIDE SEQUENCE</scope>
    <source>
        <strain evidence="4">FGSC 1904</strain>
    </source>
</reference>
<dbReference type="PROSITE" id="PS00463">
    <property type="entry name" value="ZN2_CY6_FUNGAL_1"/>
    <property type="match status" value="2"/>
</dbReference>
<name>A0AAE0PGZ4_SORBR</name>
<proteinExistence type="predicted"/>
<dbReference type="InterPro" id="IPR001138">
    <property type="entry name" value="Zn2Cys6_DnaBD"/>
</dbReference>
<keyword evidence="5" id="KW-1185">Reference proteome</keyword>
<dbReference type="CDD" id="cd00067">
    <property type="entry name" value="GAL4"/>
    <property type="match status" value="1"/>
</dbReference>